<feature type="domain" description="Cyclophilin-like" evidence="3">
    <location>
        <begin position="23"/>
        <end position="130"/>
    </location>
</feature>
<comment type="caution">
    <text evidence="4">The sequence shown here is derived from an EMBL/GenBank/DDBJ whole genome shotgun (WGS) entry which is preliminary data.</text>
</comment>
<evidence type="ECO:0000256" key="2">
    <source>
        <dbReference type="SAM" id="MobiDB-lite"/>
    </source>
</evidence>
<comment type="subcellular location">
    <subcellularLocation>
        <location evidence="1">Cell envelope</location>
    </subcellularLocation>
</comment>
<dbReference type="InterPro" id="IPR013378">
    <property type="entry name" value="InlB-like_B-rpt"/>
</dbReference>
<feature type="region of interest" description="Disordered" evidence="2">
    <location>
        <begin position="555"/>
        <end position="734"/>
    </location>
</feature>
<dbReference type="Pfam" id="PF09479">
    <property type="entry name" value="Flg_new"/>
    <property type="match status" value="1"/>
</dbReference>
<evidence type="ECO:0000259" key="3">
    <source>
        <dbReference type="Pfam" id="PF18050"/>
    </source>
</evidence>
<evidence type="ECO:0000256" key="1">
    <source>
        <dbReference type="ARBA" id="ARBA00004196"/>
    </source>
</evidence>
<accession>A0ABQ9XCK2</accession>
<evidence type="ECO:0000313" key="5">
    <source>
        <dbReference type="Proteomes" id="UP001281761"/>
    </source>
</evidence>
<keyword evidence="5" id="KW-1185">Reference proteome</keyword>
<dbReference type="InterPro" id="IPR042229">
    <property type="entry name" value="Listeria/Bacterioides_rpt_sf"/>
</dbReference>
<feature type="compositionally biased region" description="Polar residues" evidence="2">
    <location>
        <begin position="624"/>
        <end position="660"/>
    </location>
</feature>
<evidence type="ECO:0000313" key="4">
    <source>
        <dbReference type="EMBL" id="KAK2950241.1"/>
    </source>
</evidence>
<dbReference type="InterPro" id="IPR029000">
    <property type="entry name" value="Cyclophilin-like_dom_sf"/>
</dbReference>
<feature type="compositionally biased region" description="Low complexity" evidence="2">
    <location>
        <begin position="691"/>
        <end position="703"/>
    </location>
</feature>
<dbReference type="EMBL" id="JARBJD010000140">
    <property type="protein sequence ID" value="KAK2950241.1"/>
    <property type="molecule type" value="Genomic_DNA"/>
</dbReference>
<dbReference type="Proteomes" id="UP001281761">
    <property type="component" value="Unassembled WGS sequence"/>
</dbReference>
<sequence>MLKFQGLIHRGSCNVYMEEKFSLTFGSHTYTFSLFDNTTGQAFKNLLPLTLSMTDVNSNEKFIRLPQSLPQNEASPGQINSGDIYLYGSNGLVLFYKSFPTSYSYTGIGTVDSPESLETALGTGTVSITFRSQADPVQLILTYDINGGTGTIPERVAGEFGSNITLHNGSGFVRTNHTFVGWCTSENGTGTNYSTGSIFTLTSNTILYAKWNAASTGNFLRVRVNSSTFSGTFGTSEAATAFKAMLPMTLDMSELNGNEKYADLSESIPTNATNPRTIQNGDLMLYGSRTVVLFYKSFPTSHSYTQLPQIQAIASVSETYTKPKLFSRPFTLQSHGILLTFDKNEQEKRLLIFSQAAPTKLLKCIYYQSYTLRQNTLYLHNTDTLFTIIFNDITEKNMALIKSSLDGTTQEQDIPTYTKHNYTTPVRPTRPAPVPTQAPLVTHTKSNNINTLCSVPTDIYVTTLPTPRVLHTNPQAVSDAFTQLKIALSEAENSSFYSVLEQRFVDRGNKRKPLQTSVSSISSNQISPGNSYSTNTTTPASVSTFLTFPAAPVTISSPPTLNETSSRDSSSISGPTTTFGVPPRQNNLSLTSFTPPPAAPPQTVISPPPSQNISTPVSSSSQSAPNLFTLSTPPPAQSTLNISELPSLNHTSPQPTNPSAARSFHPPPKAGSSVPVQAAKRSPVFKPPPLSTSTPDTSQTSRTLPPPSLPRSHSTSVSSPSRNSFVFSAPPDQPTQEQFQTLHSIYRTIFSQRLTDKSAVDECTQTFIDLQDLHLDEQKLVNAILDANGVKSKTLQLYYTKYSG</sequence>
<dbReference type="SUPFAM" id="SSF50891">
    <property type="entry name" value="Cyclophilin-like"/>
    <property type="match status" value="2"/>
</dbReference>
<proteinExistence type="predicted"/>
<dbReference type="Gene3D" id="2.60.40.4270">
    <property type="entry name" value="Listeria-Bacteroides repeat domain"/>
    <property type="match status" value="1"/>
</dbReference>
<feature type="region of interest" description="Disordered" evidence="2">
    <location>
        <begin position="510"/>
        <end position="537"/>
    </location>
</feature>
<dbReference type="Pfam" id="PF18050">
    <property type="entry name" value="Cyclophil_like2"/>
    <property type="match status" value="2"/>
</dbReference>
<feature type="compositionally biased region" description="Pro residues" evidence="2">
    <location>
        <begin position="594"/>
        <end position="610"/>
    </location>
</feature>
<dbReference type="InterPro" id="IPR041183">
    <property type="entry name" value="Cyclophilin-like"/>
</dbReference>
<organism evidence="4 5">
    <name type="scientific">Blattamonas nauphoetae</name>
    <dbReference type="NCBI Taxonomy" id="2049346"/>
    <lineage>
        <taxon>Eukaryota</taxon>
        <taxon>Metamonada</taxon>
        <taxon>Preaxostyla</taxon>
        <taxon>Oxymonadida</taxon>
        <taxon>Blattamonas</taxon>
    </lineage>
</organism>
<feature type="compositionally biased region" description="Low complexity" evidence="2">
    <location>
        <begin position="611"/>
        <end position="623"/>
    </location>
</feature>
<reference evidence="4 5" key="1">
    <citation type="journal article" date="2022" name="bioRxiv">
        <title>Genomics of Preaxostyla Flagellates Illuminates Evolutionary Transitions and the Path Towards Mitochondrial Loss.</title>
        <authorList>
            <person name="Novak L.V.F."/>
            <person name="Treitli S.C."/>
            <person name="Pyrih J."/>
            <person name="Halakuc P."/>
            <person name="Pipaliya S.V."/>
            <person name="Vacek V."/>
            <person name="Brzon O."/>
            <person name="Soukal P."/>
            <person name="Eme L."/>
            <person name="Dacks J.B."/>
            <person name="Karnkowska A."/>
            <person name="Elias M."/>
            <person name="Hampl V."/>
        </authorList>
    </citation>
    <scope>NUCLEOTIDE SEQUENCE [LARGE SCALE GENOMIC DNA]</scope>
    <source>
        <strain evidence="4">NAU3</strain>
        <tissue evidence="4">Gut</tissue>
    </source>
</reference>
<feature type="compositionally biased region" description="Low complexity" evidence="2">
    <location>
        <begin position="517"/>
        <end position="531"/>
    </location>
</feature>
<feature type="compositionally biased region" description="Low complexity" evidence="2">
    <location>
        <begin position="710"/>
        <end position="728"/>
    </location>
</feature>
<feature type="compositionally biased region" description="Polar residues" evidence="2">
    <location>
        <begin position="555"/>
        <end position="593"/>
    </location>
</feature>
<feature type="domain" description="Cyclophilin-like" evidence="3">
    <location>
        <begin position="223"/>
        <end position="310"/>
    </location>
</feature>
<dbReference type="Gene3D" id="2.40.100.20">
    <property type="match status" value="2"/>
</dbReference>
<protein>
    <recommendedName>
        <fullName evidence="3">Cyclophilin-like domain-containing protein</fullName>
    </recommendedName>
</protein>
<name>A0ABQ9XCK2_9EUKA</name>
<gene>
    <name evidence="4" type="ORF">BLNAU_14825</name>
</gene>